<evidence type="ECO:0000256" key="5">
    <source>
        <dbReference type="SAM" id="Phobius"/>
    </source>
</evidence>
<dbReference type="eggNOG" id="COG0531">
    <property type="taxonomic scope" value="Bacteria"/>
</dbReference>
<dbReference type="RefSeq" id="WP_013322356.1">
    <property type="nucleotide sequence ID" value="NC_014501.1"/>
</dbReference>
<keyword evidence="7" id="KW-1185">Reference proteome</keyword>
<proteinExistence type="predicted"/>
<dbReference type="STRING" id="497965.Cyan7822_2273"/>
<dbReference type="PANTHER" id="PTHR11785:SF512">
    <property type="entry name" value="SOBREMESA, ISOFORM B"/>
    <property type="match status" value="1"/>
</dbReference>
<feature type="transmembrane region" description="Helical" evidence="5">
    <location>
        <begin position="24"/>
        <end position="48"/>
    </location>
</feature>
<evidence type="ECO:0000313" key="7">
    <source>
        <dbReference type="Proteomes" id="UP000008206"/>
    </source>
</evidence>
<dbReference type="Proteomes" id="UP000008206">
    <property type="component" value="Chromosome"/>
</dbReference>
<feature type="transmembrane region" description="Helical" evidence="5">
    <location>
        <begin position="167"/>
        <end position="188"/>
    </location>
</feature>
<keyword evidence="3 5" id="KW-1133">Transmembrane helix</keyword>
<dbReference type="EMBL" id="CP002198">
    <property type="protein sequence ID" value="ADN14251.1"/>
    <property type="molecule type" value="Genomic_DNA"/>
</dbReference>
<evidence type="ECO:0000256" key="3">
    <source>
        <dbReference type="ARBA" id="ARBA00022989"/>
    </source>
</evidence>
<feature type="transmembrane region" description="Helical" evidence="5">
    <location>
        <begin position="60"/>
        <end position="80"/>
    </location>
</feature>
<dbReference type="GO" id="GO:0016020">
    <property type="term" value="C:membrane"/>
    <property type="evidence" value="ECO:0007669"/>
    <property type="project" value="UniProtKB-SubCell"/>
</dbReference>
<feature type="transmembrane region" description="Helical" evidence="5">
    <location>
        <begin position="243"/>
        <end position="264"/>
    </location>
</feature>
<feature type="transmembrane region" description="Helical" evidence="5">
    <location>
        <begin position="133"/>
        <end position="155"/>
    </location>
</feature>
<dbReference type="InterPro" id="IPR002293">
    <property type="entry name" value="AA/rel_permease1"/>
</dbReference>
<feature type="transmembrane region" description="Helical" evidence="5">
    <location>
        <begin position="338"/>
        <end position="359"/>
    </location>
</feature>
<dbReference type="PIRSF" id="PIRSF006060">
    <property type="entry name" value="AA_transporter"/>
    <property type="match status" value="1"/>
</dbReference>
<dbReference type="OrthoDB" id="3181223at2"/>
<name>E0UEZ9_GLOV7</name>
<feature type="transmembrane region" description="Helical" evidence="5">
    <location>
        <begin position="293"/>
        <end position="312"/>
    </location>
</feature>
<feature type="transmembrane region" description="Helical" evidence="5">
    <location>
        <begin position="208"/>
        <end position="231"/>
    </location>
</feature>
<evidence type="ECO:0000256" key="1">
    <source>
        <dbReference type="ARBA" id="ARBA00004141"/>
    </source>
</evidence>
<feature type="transmembrane region" description="Helical" evidence="5">
    <location>
        <begin position="424"/>
        <end position="443"/>
    </location>
</feature>
<reference evidence="7" key="1">
    <citation type="journal article" date="2011" name="MBio">
        <title>Novel metabolic attributes of the genus Cyanothece, comprising a group of unicellular nitrogen-fixing Cyanobacteria.</title>
        <authorList>
            <person name="Bandyopadhyay A."/>
            <person name="Elvitigala T."/>
            <person name="Welsh E."/>
            <person name="Stockel J."/>
            <person name="Liberton M."/>
            <person name="Min H."/>
            <person name="Sherman L.A."/>
            <person name="Pakrasi H.B."/>
        </authorList>
    </citation>
    <scope>NUCLEOTIDE SEQUENCE [LARGE SCALE GENOMIC DNA]</scope>
    <source>
        <strain evidence="7">PCC 7822</strain>
    </source>
</reference>
<feature type="transmembrane region" description="Helical" evidence="5">
    <location>
        <begin position="365"/>
        <end position="386"/>
    </location>
</feature>
<organism evidence="6 7">
    <name type="scientific">Gloeothece verrucosa (strain PCC 7822)</name>
    <name type="common">Cyanothece sp. (strain PCC 7822)</name>
    <dbReference type="NCBI Taxonomy" id="497965"/>
    <lineage>
        <taxon>Bacteria</taxon>
        <taxon>Bacillati</taxon>
        <taxon>Cyanobacteriota</taxon>
        <taxon>Cyanophyceae</taxon>
        <taxon>Oscillatoriophycideae</taxon>
        <taxon>Chroococcales</taxon>
        <taxon>Aphanothecaceae</taxon>
        <taxon>Gloeothece</taxon>
        <taxon>Gloeothece verrucosa</taxon>
    </lineage>
</organism>
<dbReference type="GO" id="GO:0015179">
    <property type="term" value="F:L-amino acid transmembrane transporter activity"/>
    <property type="evidence" value="ECO:0007669"/>
    <property type="project" value="TreeGrafter"/>
</dbReference>
<dbReference type="AlphaFoldDB" id="E0UEZ9"/>
<gene>
    <name evidence="6" type="ordered locus">Cyan7822_2273</name>
</gene>
<evidence type="ECO:0000313" key="6">
    <source>
        <dbReference type="EMBL" id="ADN14251.1"/>
    </source>
</evidence>
<evidence type="ECO:0000256" key="4">
    <source>
        <dbReference type="ARBA" id="ARBA00023136"/>
    </source>
</evidence>
<accession>E0UEZ9</accession>
<dbReference type="KEGG" id="cyj:Cyan7822_2273"/>
<evidence type="ECO:0000256" key="2">
    <source>
        <dbReference type="ARBA" id="ARBA00022692"/>
    </source>
</evidence>
<dbReference type="InterPro" id="IPR050598">
    <property type="entry name" value="AminoAcid_Transporter"/>
</dbReference>
<feature type="transmembrane region" description="Helical" evidence="5">
    <location>
        <begin position="398"/>
        <end position="418"/>
    </location>
</feature>
<dbReference type="HOGENOM" id="CLU_007946_3_4_3"/>
<dbReference type="Gene3D" id="1.20.1740.10">
    <property type="entry name" value="Amino acid/polyamine transporter I"/>
    <property type="match status" value="1"/>
</dbReference>
<protein>
    <submittedName>
        <fullName evidence="6">Amino acid permease-associated region</fullName>
    </submittedName>
</protein>
<keyword evidence="2 5" id="KW-0812">Transmembrane</keyword>
<dbReference type="Pfam" id="PF13520">
    <property type="entry name" value="AA_permease_2"/>
    <property type="match status" value="1"/>
</dbReference>
<keyword evidence="4 5" id="KW-0472">Membrane</keyword>
<dbReference type="PANTHER" id="PTHR11785">
    <property type="entry name" value="AMINO ACID TRANSPORTER"/>
    <property type="match status" value="1"/>
</dbReference>
<comment type="subcellular location">
    <subcellularLocation>
        <location evidence="1">Membrane</location>
        <topology evidence="1">Multi-pass membrane protein</topology>
    </subcellularLocation>
</comment>
<feature type="transmembrane region" description="Helical" evidence="5">
    <location>
        <begin position="101"/>
        <end position="127"/>
    </location>
</feature>
<sequence length="449" mass="48818">MTRIDSVNNERESLSVNVGSSRQITLFTATCLVIANMIGTGVFTSLGFQVVDIQSGFTLLLLWFVGGIFALCGALCYGELGATMPRSGGEYHFLSKIYHPVVGFLSGWVSVTVGFAAPIALAGMALGKYLSSVVPGLNATVVAIVVVIAVSLIHSTNLKAGSSFQQIFTILKVLLIVVFIVCGLDLATPTGISFTPATEDMSLIFSSPFAISLFYVTYSYSGWNAAVYLASEVKNPEKTLPRALFWGTLVVMALYLLLNFIFLYSTPLNKLAGQLEIGYIVADRIFGSSGGKLMALLISLGLISSISSMIWAGPRVTQAIGEDIPLFKLLARKNRYGVPAYAIWFQLAIILVLLITSTFEKVVTYLEFTLILSSFMTVLGVFVYRLRFPNLPRPYSTWGYPITPCIFLGIGLWMLYFSFHAKPIESLAGLATIALGLPIYYFASKKKLA</sequence>